<accession>I0H6M5</accession>
<evidence type="ECO:0000313" key="2">
    <source>
        <dbReference type="EMBL" id="BAL88662.1"/>
    </source>
</evidence>
<protein>
    <submittedName>
        <fullName evidence="2">Uncharacterized protein</fullName>
    </submittedName>
</protein>
<dbReference type="PATRIC" id="fig|512565.3.peg.3439"/>
<sequence>MTDWHHRRPADPVVPAATARALKTTDDRGRLSADDVVAQMQ</sequence>
<reference evidence="2 3" key="1">
    <citation type="submission" date="2012-02" db="EMBL/GenBank/DDBJ databases">
        <title>Complete genome sequence of Actinoplanes missouriensis 431 (= NBRC 102363).</title>
        <authorList>
            <person name="Ohnishi Y."/>
            <person name="Ishikawa J."/>
            <person name="Sekine M."/>
            <person name="Hosoyama A."/>
            <person name="Harada T."/>
            <person name="Narita H."/>
            <person name="Hata T."/>
            <person name="Konno Y."/>
            <person name="Tutikane K."/>
            <person name="Fujita N."/>
            <person name="Horinouchi S."/>
            <person name="Hayakawa M."/>
        </authorList>
    </citation>
    <scope>NUCLEOTIDE SEQUENCE [LARGE SCALE GENOMIC DNA]</scope>
    <source>
        <strain evidence="3">ATCC 14538 / DSM 43046 / CBS 188.64 / JCM 3121 / NBRC 102363 / NCIMB 12654 / NRRL B-3342 / UNCC 431</strain>
    </source>
</reference>
<dbReference type="Proteomes" id="UP000007882">
    <property type="component" value="Chromosome"/>
</dbReference>
<dbReference type="STRING" id="512565.AMIS_34420"/>
<proteinExistence type="predicted"/>
<keyword evidence="3" id="KW-1185">Reference proteome</keyword>
<dbReference type="EMBL" id="AP012319">
    <property type="protein sequence ID" value="BAL88662.1"/>
    <property type="molecule type" value="Genomic_DNA"/>
</dbReference>
<gene>
    <name evidence="2" type="ordered locus">AMIS_34420</name>
</gene>
<feature type="region of interest" description="Disordered" evidence="1">
    <location>
        <begin position="1"/>
        <end position="41"/>
    </location>
</feature>
<dbReference type="HOGENOM" id="CLU_3264503_0_0_11"/>
<dbReference type="KEGG" id="ams:AMIS_34420"/>
<evidence type="ECO:0000256" key="1">
    <source>
        <dbReference type="SAM" id="MobiDB-lite"/>
    </source>
</evidence>
<feature type="compositionally biased region" description="Basic and acidic residues" evidence="1">
    <location>
        <begin position="23"/>
        <end position="33"/>
    </location>
</feature>
<organism evidence="2 3">
    <name type="scientific">Actinoplanes missouriensis (strain ATCC 14538 / DSM 43046 / CBS 188.64 / JCM 3121 / NBRC 102363 / NCIMB 12654 / NRRL B-3342 / UNCC 431)</name>
    <dbReference type="NCBI Taxonomy" id="512565"/>
    <lineage>
        <taxon>Bacteria</taxon>
        <taxon>Bacillati</taxon>
        <taxon>Actinomycetota</taxon>
        <taxon>Actinomycetes</taxon>
        <taxon>Micromonosporales</taxon>
        <taxon>Micromonosporaceae</taxon>
        <taxon>Actinoplanes</taxon>
    </lineage>
</organism>
<dbReference type="AlphaFoldDB" id="I0H6M5"/>
<dbReference type="RefSeq" id="WP_014443557.1">
    <property type="nucleotide sequence ID" value="NC_017093.1"/>
</dbReference>
<name>I0H6M5_ACTM4</name>
<evidence type="ECO:0000313" key="3">
    <source>
        <dbReference type="Proteomes" id="UP000007882"/>
    </source>
</evidence>